<dbReference type="EMBL" id="JACXIZ010000008">
    <property type="protein sequence ID" value="MBD2844179.1"/>
    <property type="molecule type" value="Genomic_DNA"/>
</dbReference>
<dbReference type="InterPro" id="IPR018062">
    <property type="entry name" value="HTH_AraC-typ_CS"/>
</dbReference>
<dbReference type="PROSITE" id="PS00041">
    <property type="entry name" value="HTH_ARAC_FAMILY_1"/>
    <property type="match status" value="1"/>
</dbReference>
<dbReference type="InterPro" id="IPR018060">
    <property type="entry name" value="HTH_AraC"/>
</dbReference>
<dbReference type="SUPFAM" id="SSF51182">
    <property type="entry name" value="RmlC-like cupins"/>
    <property type="match status" value="1"/>
</dbReference>
<keyword evidence="3" id="KW-0804">Transcription</keyword>
<evidence type="ECO:0000256" key="1">
    <source>
        <dbReference type="ARBA" id="ARBA00023015"/>
    </source>
</evidence>
<accession>A0A927BRF8</accession>
<dbReference type="PROSITE" id="PS01124">
    <property type="entry name" value="HTH_ARAC_FAMILY_2"/>
    <property type="match status" value="1"/>
</dbReference>
<feature type="domain" description="HTH araC/xylS-type" evidence="4">
    <location>
        <begin position="156"/>
        <end position="254"/>
    </location>
</feature>
<dbReference type="SUPFAM" id="SSF46689">
    <property type="entry name" value="Homeodomain-like"/>
    <property type="match status" value="2"/>
</dbReference>
<sequence>MLDLHAVVLDDMVLGWRKDEAPTEHSILLLVARGQLTYRLNGAELALHKGDLLYIPQGTLRSASNDPQGPHQKYSAHFLAPAPPALPLPDPAAIWLVRARNSDYLHQRFALIAQHWYGRLPHARAICTGGVIELLGLMGRELEMDRYSAAKRRLVEAAQAYLIARYREPLRLDELARHLQRSPNYVTQTYREVTGMTPTAYVHHLRIQAARDLILTAGKTIGETSDYLGFSDQAHFNRVFKKQMGYPPSALLRGRSHFDA</sequence>
<dbReference type="RefSeq" id="WP_190914630.1">
    <property type="nucleotide sequence ID" value="NZ_JACXIZ010000008.1"/>
</dbReference>
<dbReference type="InterPro" id="IPR009057">
    <property type="entry name" value="Homeodomain-like_sf"/>
</dbReference>
<protein>
    <submittedName>
        <fullName evidence="5">Helix-turn-helix transcriptional regulator</fullName>
    </submittedName>
</protein>
<dbReference type="Proteomes" id="UP000621560">
    <property type="component" value="Unassembled WGS sequence"/>
</dbReference>
<evidence type="ECO:0000259" key="4">
    <source>
        <dbReference type="PROSITE" id="PS01124"/>
    </source>
</evidence>
<evidence type="ECO:0000313" key="6">
    <source>
        <dbReference type="Proteomes" id="UP000621560"/>
    </source>
</evidence>
<keyword evidence="2" id="KW-0238">DNA-binding</keyword>
<gene>
    <name evidence="5" type="ORF">IDH44_03180</name>
</gene>
<dbReference type="PANTHER" id="PTHR43280:SF2">
    <property type="entry name" value="HTH-TYPE TRANSCRIPTIONAL REGULATOR EXSA"/>
    <property type="match status" value="1"/>
</dbReference>
<comment type="caution">
    <text evidence="5">The sequence shown here is derived from an EMBL/GenBank/DDBJ whole genome shotgun (WGS) entry which is preliminary data.</text>
</comment>
<dbReference type="GO" id="GO:0003700">
    <property type="term" value="F:DNA-binding transcription factor activity"/>
    <property type="evidence" value="ECO:0007669"/>
    <property type="project" value="InterPro"/>
</dbReference>
<proteinExistence type="predicted"/>
<evidence type="ECO:0000313" key="5">
    <source>
        <dbReference type="EMBL" id="MBD2844179.1"/>
    </source>
</evidence>
<name>A0A927BRF8_9BACL</name>
<dbReference type="PANTHER" id="PTHR43280">
    <property type="entry name" value="ARAC-FAMILY TRANSCRIPTIONAL REGULATOR"/>
    <property type="match status" value="1"/>
</dbReference>
<dbReference type="InterPro" id="IPR011051">
    <property type="entry name" value="RmlC_Cupin_sf"/>
</dbReference>
<dbReference type="Gene3D" id="1.10.10.60">
    <property type="entry name" value="Homeodomain-like"/>
    <property type="match status" value="1"/>
</dbReference>
<dbReference type="Pfam" id="PF12833">
    <property type="entry name" value="HTH_18"/>
    <property type="match status" value="1"/>
</dbReference>
<dbReference type="Pfam" id="PF02311">
    <property type="entry name" value="AraC_binding"/>
    <property type="match status" value="1"/>
</dbReference>
<reference evidence="5" key="1">
    <citation type="submission" date="2020-09" db="EMBL/GenBank/DDBJ databases">
        <title>A novel bacterium of genus Paenibacillus, isolated from South China Sea.</title>
        <authorList>
            <person name="Huang H."/>
            <person name="Mo K."/>
            <person name="Hu Y."/>
        </authorList>
    </citation>
    <scope>NUCLEOTIDE SEQUENCE</scope>
    <source>
        <strain evidence="5">IB182496</strain>
    </source>
</reference>
<dbReference type="AlphaFoldDB" id="A0A927BRF8"/>
<dbReference type="SMART" id="SM00342">
    <property type="entry name" value="HTH_ARAC"/>
    <property type="match status" value="1"/>
</dbReference>
<dbReference type="GO" id="GO:0043565">
    <property type="term" value="F:sequence-specific DNA binding"/>
    <property type="evidence" value="ECO:0007669"/>
    <property type="project" value="InterPro"/>
</dbReference>
<evidence type="ECO:0000256" key="2">
    <source>
        <dbReference type="ARBA" id="ARBA00023125"/>
    </source>
</evidence>
<evidence type="ECO:0000256" key="3">
    <source>
        <dbReference type="ARBA" id="ARBA00023163"/>
    </source>
</evidence>
<organism evidence="5 6">
    <name type="scientific">Paenibacillus sabuli</name>
    <dbReference type="NCBI Taxonomy" id="2772509"/>
    <lineage>
        <taxon>Bacteria</taxon>
        <taxon>Bacillati</taxon>
        <taxon>Bacillota</taxon>
        <taxon>Bacilli</taxon>
        <taxon>Bacillales</taxon>
        <taxon>Paenibacillaceae</taxon>
        <taxon>Paenibacillus</taxon>
    </lineage>
</organism>
<keyword evidence="1" id="KW-0805">Transcription regulation</keyword>
<keyword evidence="6" id="KW-1185">Reference proteome</keyword>
<dbReference type="InterPro" id="IPR003313">
    <property type="entry name" value="AraC-bd"/>
</dbReference>